<keyword evidence="3" id="KW-1185">Reference proteome</keyword>
<reference evidence="2" key="1">
    <citation type="submission" date="2022-07" db="EMBL/GenBank/DDBJ databases">
        <title>Genome Sequence of Leucocoprinus birnbaumii.</title>
        <authorList>
            <person name="Buettner E."/>
        </authorList>
    </citation>
    <scope>NUCLEOTIDE SEQUENCE</scope>
    <source>
        <strain evidence="2">VT141</strain>
    </source>
</reference>
<protein>
    <recommendedName>
        <fullName evidence="1">F-box domain-containing protein</fullName>
    </recommendedName>
</protein>
<gene>
    <name evidence="2" type="ORF">NP233_g2291</name>
</gene>
<dbReference type="Pfam" id="PF12937">
    <property type="entry name" value="F-box-like"/>
    <property type="match status" value="1"/>
</dbReference>
<evidence type="ECO:0000259" key="1">
    <source>
        <dbReference type="Pfam" id="PF12937"/>
    </source>
</evidence>
<evidence type="ECO:0000313" key="2">
    <source>
        <dbReference type="EMBL" id="KAJ3573671.1"/>
    </source>
</evidence>
<dbReference type="InterPro" id="IPR001810">
    <property type="entry name" value="F-box_dom"/>
</dbReference>
<dbReference type="EMBL" id="JANIEX010000095">
    <property type="protein sequence ID" value="KAJ3573671.1"/>
    <property type="molecule type" value="Genomic_DNA"/>
</dbReference>
<feature type="domain" description="F-box" evidence="1">
    <location>
        <begin position="40"/>
        <end position="97"/>
    </location>
</feature>
<proteinExistence type="predicted"/>
<accession>A0AAD5VZ54</accession>
<dbReference type="SUPFAM" id="SSF81383">
    <property type="entry name" value="F-box domain"/>
    <property type="match status" value="1"/>
</dbReference>
<dbReference type="Proteomes" id="UP001213000">
    <property type="component" value="Unassembled WGS sequence"/>
</dbReference>
<evidence type="ECO:0000313" key="3">
    <source>
        <dbReference type="Proteomes" id="UP001213000"/>
    </source>
</evidence>
<comment type="caution">
    <text evidence="2">The sequence shown here is derived from an EMBL/GenBank/DDBJ whole genome shotgun (WGS) entry which is preliminary data.</text>
</comment>
<organism evidence="2 3">
    <name type="scientific">Leucocoprinus birnbaumii</name>
    <dbReference type="NCBI Taxonomy" id="56174"/>
    <lineage>
        <taxon>Eukaryota</taxon>
        <taxon>Fungi</taxon>
        <taxon>Dikarya</taxon>
        <taxon>Basidiomycota</taxon>
        <taxon>Agaricomycotina</taxon>
        <taxon>Agaricomycetes</taxon>
        <taxon>Agaricomycetidae</taxon>
        <taxon>Agaricales</taxon>
        <taxon>Agaricineae</taxon>
        <taxon>Agaricaceae</taxon>
        <taxon>Leucocoprinus</taxon>
    </lineage>
</organism>
<dbReference type="InterPro" id="IPR036047">
    <property type="entry name" value="F-box-like_dom_sf"/>
</dbReference>
<sequence length="178" mass="20171">MMSDTMIHGEHPTNSGIRCAAILTLFVSPDKEDSNSPAMDLPPEILLEIAKMAIEESLDNESTKEAPPPLPLVLSQVCHHWRAVVCSDPSLWTRLALSPKSTTTFNVRRYLEKSRTSSIKLDIILPYKVPPRKFIEEMANIILPQYFDRFREVYVYHKQCGFGKGCPYFQLLGLGAFD</sequence>
<name>A0AAD5VZ54_9AGAR</name>
<dbReference type="AlphaFoldDB" id="A0AAD5VZ54"/>
<dbReference type="Gene3D" id="1.20.1280.50">
    <property type="match status" value="1"/>
</dbReference>